<dbReference type="Proteomes" id="UP000253437">
    <property type="component" value="Unassembled WGS sequence"/>
</dbReference>
<dbReference type="EMBL" id="QOUW02000044">
    <property type="protein sequence ID" value="RIW12127.1"/>
    <property type="molecule type" value="Genomic_DNA"/>
</dbReference>
<evidence type="ECO:0000313" key="5">
    <source>
        <dbReference type="Proteomes" id="UP000253437"/>
    </source>
</evidence>
<sequence>MKKLALVAAVGLALSGCGGSGGSDNPSTHPTEGESTQPVAKPSAAIGTVESVSSENSSITVNGYTYRVSEVMYGGKQTNLASVKPNMMVQVGSGQEKSSSAPVVVTLEPTMTGHIKIINKNAGKFTINGFELVYPELINSDIDSGDWVMVSSLPAANNQYKVLSVVKFETSLSDQDEVEGRISSIDLNKKEFKLGANVTVAYDRIADLQVGQWVEAEGSFNGNVFHASLVEVESYNQLQGENDVEGIVTWVNQDQSAFELNYRGTFIIDGKTCFQNDDDAPCNPALIANLAVGSEVEVTSVMGTLNTPVATHVEFEKPDWADDNEEDWNVNEFECSGWVANHKINGVDTATFDIDHCWNDLNQTIDNSSVVVNSKTMFEDGLSFSNIANKHVEVEGTIINNTNVALEIEPWESDD</sequence>
<accession>A0A8B3DL10</accession>
<feature type="domain" description="DUF5666" evidence="3">
    <location>
        <begin position="245"/>
        <end position="314"/>
    </location>
</feature>
<feature type="domain" description="DUF5666" evidence="3">
    <location>
        <begin position="180"/>
        <end position="231"/>
    </location>
</feature>
<evidence type="ECO:0000256" key="2">
    <source>
        <dbReference type="SAM" id="SignalP"/>
    </source>
</evidence>
<evidence type="ECO:0000259" key="3">
    <source>
        <dbReference type="Pfam" id="PF18914"/>
    </source>
</evidence>
<reference evidence="4 5" key="1">
    <citation type="submission" date="2018-08" db="EMBL/GenBank/DDBJ databases">
        <title>Vibrio harveyi strains pathogenic to white snook Centropomus viridis Lockington (1877) and potential probiotic bacteria.</title>
        <authorList>
            <person name="Soto-Rodriguez S."/>
            <person name="Gomez-Gil B."/>
            <person name="Lozano-Olvera R."/>
        </authorList>
    </citation>
    <scope>NUCLEOTIDE SEQUENCE [LARGE SCALE GENOMIC DNA]</scope>
    <source>
        <strain evidence="4 5">CAIM 1508</strain>
    </source>
</reference>
<dbReference type="InterPro" id="IPR043724">
    <property type="entry name" value="DUF5666"/>
</dbReference>
<dbReference type="RefSeq" id="WP_114092302.1">
    <property type="nucleotide sequence ID" value="NZ_QOUW02000044.1"/>
</dbReference>
<dbReference type="AlphaFoldDB" id="A0A8B3DL10"/>
<dbReference type="Pfam" id="PF18914">
    <property type="entry name" value="DUF5666"/>
    <property type="match status" value="4"/>
</dbReference>
<organism evidence="4 5">
    <name type="scientific">Vibrio harveyi</name>
    <name type="common">Beneckea harveyi</name>
    <dbReference type="NCBI Taxonomy" id="669"/>
    <lineage>
        <taxon>Bacteria</taxon>
        <taxon>Pseudomonadati</taxon>
        <taxon>Pseudomonadota</taxon>
        <taxon>Gammaproteobacteria</taxon>
        <taxon>Vibrionales</taxon>
        <taxon>Vibrionaceae</taxon>
        <taxon>Vibrio</taxon>
    </lineage>
</organism>
<feature type="region of interest" description="Disordered" evidence="1">
    <location>
        <begin position="18"/>
        <end position="42"/>
    </location>
</feature>
<evidence type="ECO:0000313" key="4">
    <source>
        <dbReference type="EMBL" id="RIW12127.1"/>
    </source>
</evidence>
<feature type="compositionally biased region" description="Polar residues" evidence="1">
    <location>
        <begin position="24"/>
        <end position="38"/>
    </location>
</feature>
<feature type="signal peptide" evidence="2">
    <location>
        <begin position="1"/>
        <end position="22"/>
    </location>
</feature>
<dbReference type="PROSITE" id="PS51257">
    <property type="entry name" value="PROKAR_LIPOPROTEIN"/>
    <property type="match status" value="1"/>
</dbReference>
<keyword evidence="2" id="KW-0732">Signal</keyword>
<gene>
    <name evidence="4" type="ORF">DS957_013300</name>
</gene>
<name>A0A8B3DL10_VIBHA</name>
<protein>
    <recommendedName>
        <fullName evidence="3">DUF5666 domain-containing protein</fullName>
    </recommendedName>
</protein>
<feature type="domain" description="DUF5666" evidence="3">
    <location>
        <begin position="47"/>
        <end position="91"/>
    </location>
</feature>
<comment type="caution">
    <text evidence="4">The sequence shown here is derived from an EMBL/GenBank/DDBJ whole genome shotgun (WGS) entry which is preliminary data.</text>
</comment>
<feature type="chain" id="PRO_5033043507" description="DUF5666 domain-containing protein" evidence="2">
    <location>
        <begin position="23"/>
        <end position="415"/>
    </location>
</feature>
<evidence type="ECO:0000256" key="1">
    <source>
        <dbReference type="SAM" id="MobiDB-lite"/>
    </source>
</evidence>
<feature type="domain" description="DUF5666" evidence="3">
    <location>
        <begin position="364"/>
        <end position="409"/>
    </location>
</feature>
<proteinExistence type="predicted"/>